<keyword evidence="1" id="KW-1133">Transmembrane helix</keyword>
<protein>
    <recommendedName>
        <fullName evidence="4">Ankyrin repeat protein</fullName>
    </recommendedName>
</protein>
<accession>A0A9P4N8Y9</accession>
<gene>
    <name evidence="2" type="ORF">CC78DRAFT_577486</name>
</gene>
<name>A0A9P4N8Y9_9PLEO</name>
<dbReference type="OrthoDB" id="5392974at2759"/>
<reference evidence="3" key="1">
    <citation type="journal article" date="2020" name="Stud. Mycol.">
        <title>101 Dothideomycetes genomes: A test case for predicting lifestyles and emergence of pathogens.</title>
        <authorList>
            <person name="Haridas S."/>
            <person name="Albert R."/>
            <person name="Binder M."/>
            <person name="Bloem J."/>
            <person name="LaButti K."/>
            <person name="Salamov A."/>
            <person name="Andreopoulos B."/>
            <person name="Baker S."/>
            <person name="Barry K."/>
            <person name="Bills G."/>
            <person name="Bluhm B."/>
            <person name="Cannon C."/>
            <person name="Castanera R."/>
            <person name="Culley D."/>
            <person name="Daum C."/>
            <person name="Ezra D."/>
            <person name="Gonzalez J."/>
            <person name="Henrissat B."/>
            <person name="Kuo A."/>
            <person name="Liang C."/>
            <person name="Lipzen A."/>
            <person name="Lutzoni F."/>
            <person name="Magnuson J."/>
            <person name="Mondo S."/>
            <person name="Nolan M."/>
            <person name="Ohm R."/>
            <person name="Pangilinan J."/>
            <person name="Park H.-J."/>
            <person name="Ramirez L."/>
            <person name="Alfaro M."/>
            <person name="Sun H."/>
            <person name="Tritt A."/>
            <person name="Yoshinaga Y."/>
            <person name="Zwiers L.-H."/>
            <person name="Turgeon B."/>
            <person name="Goodwin S."/>
            <person name="Spatafora J."/>
            <person name="Crous P."/>
            <person name="Grigoriev I."/>
        </authorList>
    </citation>
    <scope>NUCLEOTIDE SEQUENCE [LARGE SCALE GENOMIC DNA]</scope>
    <source>
        <strain evidence="3">CBS 304.66</strain>
    </source>
</reference>
<dbReference type="AlphaFoldDB" id="A0A9P4N8Y9"/>
<keyword evidence="1" id="KW-0472">Membrane</keyword>
<dbReference type="EMBL" id="ML986593">
    <property type="protein sequence ID" value="KAF2267281.1"/>
    <property type="molecule type" value="Genomic_DNA"/>
</dbReference>
<proteinExistence type="predicted"/>
<keyword evidence="1" id="KW-0812">Transmembrane</keyword>
<feature type="transmembrane region" description="Helical" evidence="1">
    <location>
        <begin position="393"/>
        <end position="415"/>
    </location>
</feature>
<evidence type="ECO:0000313" key="2">
    <source>
        <dbReference type="EMBL" id="KAF2267281.1"/>
    </source>
</evidence>
<dbReference type="Proteomes" id="UP000800093">
    <property type="component" value="Unassembled WGS sequence"/>
</dbReference>
<evidence type="ECO:0008006" key="4">
    <source>
        <dbReference type="Google" id="ProtNLM"/>
    </source>
</evidence>
<sequence>MDVERRNSSRFNQDLNKRGLKFTPCSCTVFDVALFNDASQTILRKDRKEDTQLQDWIASEPPEFNSQQPSSLLRFIVGNRVNDDPRNALMTIPFTRGTFVAILENCHLPKTVLRTIFKGEAHYSRIIHGTNTANDDWKGCVMRMARDLAGHRDLVIALSWSLPEKITYALLLGCDDQDVKSISTFMTYSSSIGHPLLLLTLFADLQLKRQKQLYRESLKNLQLAFHQARLSRKEGPEVYAVRKVAALEAGQSSIDYDKVTRDVLHNFQSSGYLMQAIIQFRTLLEKVVADVNVKEASLTAERATYWESHSRRIQEQIEAIMGKYDTLIERSRLATNESSLLISAIWNLIAQKDNHINQEIATQSKSIAEESKWLAEGSKAIAEATKRDSTSMAAIATLTMIFLPASYAATLLALPMFNWQAKSGERVFNFHSFRIYLAVAIPLTVSVFSMWLVWLIWSEYRRKREVDTWNKRTCVGSMIVNTN</sequence>
<comment type="caution">
    <text evidence="2">The sequence shown here is derived from an EMBL/GenBank/DDBJ whole genome shotgun (WGS) entry which is preliminary data.</text>
</comment>
<keyword evidence="3" id="KW-1185">Reference proteome</keyword>
<organism evidence="2 3">
    <name type="scientific">Lojkania enalia</name>
    <dbReference type="NCBI Taxonomy" id="147567"/>
    <lineage>
        <taxon>Eukaryota</taxon>
        <taxon>Fungi</taxon>
        <taxon>Dikarya</taxon>
        <taxon>Ascomycota</taxon>
        <taxon>Pezizomycotina</taxon>
        <taxon>Dothideomycetes</taxon>
        <taxon>Pleosporomycetidae</taxon>
        <taxon>Pleosporales</taxon>
        <taxon>Pleosporales incertae sedis</taxon>
        <taxon>Lojkania</taxon>
    </lineage>
</organism>
<evidence type="ECO:0000256" key="1">
    <source>
        <dbReference type="SAM" id="Phobius"/>
    </source>
</evidence>
<evidence type="ECO:0000313" key="3">
    <source>
        <dbReference type="Proteomes" id="UP000800093"/>
    </source>
</evidence>
<feature type="transmembrane region" description="Helical" evidence="1">
    <location>
        <begin position="435"/>
        <end position="457"/>
    </location>
</feature>